<dbReference type="PRINTS" id="PR00039">
    <property type="entry name" value="HTHLYSR"/>
</dbReference>
<evidence type="ECO:0000256" key="2">
    <source>
        <dbReference type="ARBA" id="ARBA00023015"/>
    </source>
</evidence>
<dbReference type="Pfam" id="PF00126">
    <property type="entry name" value="HTH_1"/>
    <property type="match status" value="1"/>
</dbReference>
<dbReference type="Proteomes" id="UP001056201">
    <property type="component" value="Chromosome 2"/>
</dbReference>
<feature type="domain" description="HTH lysR-type" evidence="5">
    <location>
        <begin position="5"/>
        <end position="62"/>
    </location>
</feature>
<dbReference type="InterPro" id="IPR036390">
    <property type="entry name" value="WH_DNA-bd_sf"/>
</dbReference>
<comment type="similarity">
    <text evidence="1">Belongs to the LysR transcriptional regulatory family.</text>
</comment>
<keyword evidence="2" id="KW-0805">Transcription regulation</keyword>
<dbReference type="EMBL" id="CP097636">
    <property type="protein sequence ID" value="URI11299.1"/>
    <property type="molecule type" value="Genomic_DNA"/>
</dbReference>
<proteinExistence type="inferred from homology"/>
<evidence type="ECO:0000256" key="4">
    <source>
        <dbReference type="ARBA" id="ARBA00023163"/>
    </source>
</evidence>
<dbReference type="Pfam" id="PF03466">
    <property type="entry name" value="LysR_substrate"/>
    <property type="match status" value="1"/>
</dbReference>
<evidence type="ECO:0000256" key="1">
    <source>
        <dbReference type="ARBA" id="ARBA00009437"/>
    </source>
</evidence>
<reference evidence="6" key="1">
    <citation type="submission" date="2022-05" db="EMBL/GenBank/DDBJ databases">
        <title>An RpoN-dependent PEP-CTERM gene is involved in floc formation of an Aquincola tertiaricarbonis strain.</title>
        <authorList>
            <person name="Qiu D."/>
            <person name="Xia M."/>
        </authorList>
    </citation>
    <scope>NUCLEOTIDE SEQUENCE</scope>
    <source>
        <strain evidence="6">RN12</strain>
    </source>
</reference>
<dbReference type="Gene3D" id="1.10.10.10">
    <property type="entry name" value="Winged helix-like DNA-binding domain superfamily/Winged helix DNA-binding domain"/>
    <property type="match status" value="1"/>
</dbReference>
<protein>
    <submittedName>
        <fullName evidence="6">LysR family transcriptional regulator</fullName>
    </submittedName>
</protein>
<dbReference type="PANTHER" id="PTHR30537:SF5">
    <property type="entry name" value="HTH-TYPE TRANSCRIPTIONAL ACTIVATOR TTDR-RELATED"/>
    <property type="match status" value="1"/>
</dbReference>
<dbReference type="InterPro" id="IPR000847">
    <property type="entry name" value="LysR_HTH_N"/>
</dbReference>
<keyword evidence="7" id="KW-1185">Reference proteome</keyword>
<dbReference type="PANTHER" id="PTHR30537">
    <property type="entry name" value="HTH-TYPE TRANSCRIPTIONAL REGULATOR"/>
    <property type="match status" value="1"/>
</dbReference>
<keyword evidence="3" id="KW-0238">DNA-binding</keyword>
<accession>A0ABY4SE61</accession>
<dbReference type="Gene3D" id="3.40.190.290">
    <property type="match status" value="1"/>
</dbReference>
<dbReference type="SUPFAM" id="SSF46785">
    <property type="entry name" value="Winged helix' DNA-binding domain"/>
    <property type="match status" value="1"/>
</dbReference>
<dbReference type="InterPro" id="IPR036388">
    <property type="entry name" value="WH-like_DNA-bd_sf"/>
</dbReference>
<dbReference type="InterPro" id="IPR058163">
    <property type="entry name" value="LysR-type_TF_proteobact-type"/>
</dbReference>
<evidence type="ECO:0000313" key="6">
    <source>
        <dbReference type="EMBL" id="URI11299.1"/>
    </source>
</evidence>
<organism evidence="6 7">
    <name type="scientific">Aquincola tertiaricarbonis</name>
    <dbReference type="NCBI Taxonomy" id="391953"/>
    <lineage>
        <taxon>Bacteria</taxon>
        <taxon>Pseudomonadati</taxon>
        <taxon>Pseudomonadota</taxon>
        <taxon>Betaproteobacteria</taxon>
        <taxon>Burkholderiales</taxon>
        <taxon>Sphaerotilaceae</taxon>
        <taxon>Aquincola</taxon>
    </lineage>
</organism>
<dbReference type="SUPFAM" id="SSF53850">
    <property type="entry name" value="Periplasmic binding protein-like II"/>
    <property type="match status" value="1"/>
</dbReference>
<dbReference type="PROSITE" id="PS50931">
    <property type="entry name" value="HTH_LYSR"/>
    <property type="match status" value="1"/>
</dbReference>
<keyword evidence="4" id="KW-0804">Transcription</keyword>
<sequence length="306" mass="33851">MHSSERLKGIDVFVTAVDAGSFTAAAERLNLTNSAVGKSVARLEARLGVRLFERSTRRLGLTDAGQAFYRTCQKVLVELEEAEHVLKAEDLVPAGKLRIDLPATYGRMHVMPALFDFLKAHPAVQPQVSFTDRFIDLVEDGIDVAVRLGGAEAWPAPIGHRFLGRERRIFCCAPSYLARVGAIPDELEALHHVDAVLYRRPDGTPSPWLVQRGDAPVEHFHPQARLEIGSAESWVQAVCQGFGVGQLSTWLVADLLAKGELVRVLPSHAIDGLPLYLLWQRSRQLLPKVDAVLNHLTDRLRARNAE</sequence>
<evidence type="ECO:0000259" key="5">
    <source>
        <dbReference type="PROSITE" id="PS50931"/>
    </source>
</evidence>
<dbReference type="InterPro" id="IPR005119">
    <property type="entry name" value="LysR_subst-bd"/>
</dbReference>
<dbReference type="RefSeq" id="WP_250199495.1">
    <property type="nucleotide sequence ID" value="NZ_CP097636.1"/>
</dbReference>
<evidence type="ECO:0000313" key="7">
    <source>
        <dbReference type="Proteomes" id="UP001056201"/>
    </source>
</evidence>
<name>A0ABY4SE61_AQUTE</name>
<evidence type="ECO:0000256" key="3">
    <source>
        <dbReference type="ARBA" id="ARBA00023125"/>
    </source>
</evidence>
<gene>
    <name evidence="6" type="ORF">MW290_20315</name>
</gene>